<evidence type="ECO:0000256" key="1">
    <source>
        <dbReference type="SAM" id="MobiDB-lite"/>
    </source>
</evidence>
<reference evidence="2 3" key="1">
    <citation type="submission" date="2019-01" db="EMBL/GenBank/DDBJ databases">
        <title>Draft genome sequences of three monokaryotic isolates of the white-rot basidiomycete fungus Dichomitus squalens.</title>
        <authorList>
            <consortium name="DOE Joint Genome Institute"/>
            <person name="Lopez S.C."/>
            <person name="Andreopoulos B."/>
            <person name="Pangilinan J."/>
            <person name="Lipzen A."/>
            <person name="Riley R."/>
            <person name="Ahrendt S."/>
            <person name="Ng V."/>
            <person name="Barry K."/>
            <person name="Daum C."/>
            <person name="Grigoriev I.V."/>
            <person name="Hilden K.S."/>
            <person name="Makela M.R."/>
            <person name="de Vries R.P."/>
        </authorList>
    </citation>
    <scope>NUCLEOTIDE SEQUENCE [LARGE SCALE GENOMIC DNA]</scope>
    <source>
        <strain evidence="2 3">CBS 464.89</strain>
    </source>
</reference>
<dbReference type="AlphaFoldDB" id="A0A4Q9Q534"/>
<feature type="region of interest" description="Disordered" evidence="1">
    <location>
        <begin position="123"/>
        <end position="152"/>
    </location>
</feature>
<keyword evidence="3" id="KW-1185">Reference proteome</keyword>
<proteinExistence type="predicted"/>
<evidence type="ECO:0000313" key="2">
    <source>
        <dbReference type="EMBL" id="TBU62503.1"/>
    </source>
</evidence>
<dbReference type="EMBL" id="ML145093">
    <property type="protein sequence ID" value="TBU62503.1"/>
    <property type="molecule type" value="Genomic_DNA"/>
</dbReference>
<evidence type="ECO:0000313" key="3">
    <source>
        <dbReference type="Proteomes" id="UP000292082"/>
    </source>
</evidence>
<sequence>MVDLTGANGYDNGTVPSEEDLIAALQQYARERLPLQRRIQRLGAELNYHIKKSKLKQLNAKYNIPTARKPPPLPTSTTLICGQMANDPHRRRGPNAIKKQLALEGFQIPRAVVRAVMHDNDPIGPSLRYPNWKSRNQGKHKSLEGPEQNRPS</sequence>
<protein>
    <submittedName>
        <fullName evidence="2">Uncharacterized protein</fullName>
    </submittedName>
</protein>
<organism evidence="2 3">
    <name type="scientific">Dichomitus squalens</name>
    <dbReference type="NCBI Taxonomy" id="114155"/>
    <lineage>
        <taxon>Eukaryota</taxon>
        <taxon>Fungi</taxon>
        <taxon>Dikarya</taxon>
        <taxon>Basidiomycota</taxon>
        <taxon>Agaricomycotina</taxon>
        <taxon>Agaricomycetes</taxon>
        <taxon>Polyporales</taxon>
        <taxon>Polyporaceae</taxon>
        <taxon>Dichomitus</taxon>
    </lineage>
</organism>
<name>A0A4Q9Q534_9APHY</name>
<accession>A0A4Q9Q534</accession>
<dbReference type="Proteomes" id="UP000292082">
    <property type="component" value="Unassembled WGS sequence"/>
</dbReference>
<gene>
    <name evidence="2" type="ORF">BD310DRAFT_918540</name>
</gene>